<evidence type="ECO:0000256" key="4">
    <source>
        <dbReference type="ARBA" id="ARBA00022519"/>
    </source>
</evidence>
<keyword evidence="4 9" id="KW-0997">Cell inner membrane</keyword>
<evidence type="ECO:0000256" key="3">
    <source>
        <dbReference type="ARBA" id="ARBA00022475"/>
    </source>
</evidence>
<evidence type="ECO:0000256" key="7">
    <source>
        <dbReference type="ARBA" id="ARBA00023136"/>
    </source>
</evidence>
<dbReference type="PANTHER" id="PTHR35011:SF2">
    <property type="entry name" value="2,3-DIKETO-L-GULONATE TRAP TRANSPORTER SMALL PERMEASE PROTEIN YIAM"/>
    <property type="match status" value="1"/>
</dbReference>
<dbReference type="AlphaFoldDB" id="A0A1G6DV66"/>
<comment type="subcellular location">
    <subcellularLocation>
        <location evidence="1 9">Cell inner membrane</location>
        <topology evidence="1 9">Multi-pass membrane protein</topology>
    </subcellularLocation>
</comment>
<comment type="caution">
    <text evidence="9">Lacks conserved residue(s) required for the propagation of feature annotation.</text>
</comment>
<dbReference type="PANTHER" id="PTHR35011">
    <property type="entry name" value="2,3-DIKETO-L-GULONATE TRAP TRANSPORTER SMALL PERMEASE PROTEIN YIAM"/>
    <property type="match status" value="1"/>
</dbReference>
<proteinExistence type="inferred from homology"/>
<evidence type="ECO:0000256" key="5">
    <source>
        <dbReference type="ARBA" id="ARBA00022692"/>
    </source>
</evidence>
<evidence type="ECO:0000256" key="1">
    <source>
        <dbReference type="ARBA" id="ARBA00004429"/>
    </source>
</evidence>
<dbReference type="RefSeq" id="WP_090878883.1">
    <property type="nucleotide sequence ID" value="NZ_FMXQ01000008.1"/>
</dbReference>
<dbReference type="Proteomes" id="UP000199071">
    <property type="component" value="Unassembled WGS sequence"/>
</dbReference>
<reference evidence="11 12" key="1">
    <citation type="submission" date="2016-10" db="EMBL/GenBank/DDBJ databases">
        <authorList>
            <person name="de Groot N.N."/>
        </authorList>
    </citation>
    <scope>NUCLEOTIDE SEQUENCE [LARGE SCALE GENOMIC DNA]</scope>
    <source>
        <strain evidence="11 12">ATCC 35022</strain>
    </source>
</reference>
<comment type="function">
    <text evidence="9">Part of the tripartite ATP-independent periplasmic (TRAP) transport system.</text>
</comment>
<protein>
    <recommendedName>
        <fullName evidence="9">TRAP transporter small permease protein</fullName>
    </recommendedName>
</protein>
<evidence type="ECO:0000256" key="6">
    <source>
        <dbReference type="ARBA" id="ARBA00022989"/>
    </source>
</evidence>
<evidence type="ECO:0000256" key="2">
    <source>
        <dbReference type="ARBA" id="ARBA00022448"/>
    </source>
</evidence>
<dbReference type="InterPro" id="IPR055348">
    <property type="entry name" value="DctQ"/>
</dbReference>
<keyword evidence="3" id="KW-1003">Cell membrane</keyword>
<evidence type="ECO:0000256" key="8">
    <source>
        <dbReference type="ARBA" id="ARBA00038436"/>
    </source>
</evidence>
<feature type="transmembrane region" description="Helical" evidence="9">
    <location>
        <begin position="113"/>
        <end position="134"/>
    </location>
</feature>
<evidence type="ECO:0000259" key="10">
    <source>
        <dbReference type="Pfam" id="PF04290"/>
    </source>
</evidence>
<keyword evidence="6 9" id="KW-1133">Transmembrane helix</keyword>
<dbReference type="GO" id="GO:0022857">
    <property type="term" value="F:transmembrane transporter activity"/>
    <property type="evidence" value="ECO:0007669"/>
    <property type="project" value="UniProtKB-UniRule"/>
</dbReference>
<comment type="subunit">
    <text evidence="9">The complex comprises the extracytoplasmic solute receptor protein and the two transmembrane proteins.</text>
</comment>
<evidence type="ECO:0000313" key="12">
    <source>
        <dbReference type="Proteomes" id="UP000199071"/>
    </source>
</evidence>
<comment type="similarity">
    <text evidence="8 9">Belongs to the TRAP transporter small permease family.</text>
</comment>
<accession>A0A1G6DV66</accession>
<gene>
    <name evidence="11" type="ORF">SAMN02982931_03831</name>
</gene>
<keyword evidence="5 9" id="KW-0812">Transmembrane</keyword>
<organism evidence="11 12">
    <name type="scientific">Bauldia litoralis</name>
    <dbReference type="NCBI Taxonomy" id="665467"/>
    <lineage>
        <taxon>Bacteria</taxon>
        <taxon>Pseudomonadati</taxon>
        <taxon>Pseudomonadota</taxon>
        <taxon>Alphaproteobacteria</taxon>
        <taxon>Hyphomicrobiales</taxon>
        <taxon>Kaistiaceae</taxon>
        <taxon>Bauldia</taxon>
    </lineage>
</organism>
<keyword evidence="12" id="KW-1185">Reference proteome</keyword>
<keyword evidence="7 9" id="KW-0472">Membrane</keyword>
<name>A0A1G6DV66_9HYPH</name>
<evidence type="ECO:0000256" key="9">
    <source>
        <dbReference type="RuleBase" id="RU369079"/>
    </source>
</evidence>
<dbReference type="Pfam" id="PF04290">
    <property type="entry name" value="DctQ"/>
    <property type="match status" value="1"/>
</dbReference>
<feature type="transmembrane region" description="Helical" evidence="9">
    <location>
        <begin position="72"/>
        <end position="93"/>
    </location>
</feature>
<sequence length="145" mass="16563">MNATAFAVLFGVFMLQIFYRYVLNHPLSWTQEIAEILYVWIVCVGAATIVAEREHVTFSLVYVSVKPKLRRIFAIAGTGLVTLVMLVTLPGNLDYILFTFRQKTPTLRLPMSVVFSAFGVFMVLIIINGVIRLYRLSRSDWEKQP</sequence>
<dbReference type="OrthoDB" id="4250245at2"/>
<dbReference type="GO" id="GO:0005886">
    <property type="term" value="C:plasma membrane"/>
    <property type="evidence" value="ECO:0007669"/>
    <property type="project" value="UniProtKB-SubCell"/>
</dbReference>
<feature type="transmembrane region" description="Helical" evidence="9">
    <location>
        <begin position="36"/>
        <end position="51"/>
    </location>
</feature>
<dbReference type="InterPro" id="IPR007387">
    <property type="entry name" value="TRAP_DctQ"/>
</dbReference>
<evidence type="ECO:0000313" key="11">
    <source>
        <dbReference type="EMBL" id="SDB49074.1"/>
    </source>
</evidence>
<feature type="domain" description="Tripartite ATP-independent periplasmic transporters DctQ component" evidence="10">
    <location>
        <begin position="10"/>
        <end position="138"/>
    </location>
</feature>
<dbReference type="STRING" id="665467.SAMN02982931_03831"/>
<keyword evidence="2 9" id="KW-0813">Transport</keyword>
<dbReference type="EMBL" id="FMXQ01000008">
    <property type="protein sequence ID" value="SDB49074.1"/>
    <property type="molecule type" value="Genomic_DNA"/>
</dbReference>
<dbReference type="GO" id="GO:0015740">
    <property type="term" value="P:C4-dicarboxylate transport"/>
    <property type="evidence" value="ECO:0007669"/>
    <property type="project" value="TreeGrafter"/>
</dbReference>